<protein>
    <submittedName>
        <fullName evidence="3">Enoyl-CoA hydratase/carnithine racemase</fullName>
    </submittedName>
</protein>
<proteinExistence type="inferred from homology"/>
<dbReference type="Proteomes" id="UP000543030">
    <property type="component" value="Unassembled WGS sequence"/>
</dbReference>
<dbReference type="PANTHER" id="PTHR11941:SF54">
    <property type="entry name" value="ENOYL-COA HYDRATASE, MITOCHONDRIAL"/>
    <property type="match status" value="1"/>
</dbReference>
<dbReference type="GO" id="GO:0006635">
    <property type="term" value="P:fatty acid beta-oxidation"/>
    <property type="evidence" value="ECO:0007669"/>
    <property type="project" value="TreeGrafter"/>
</dbReference>
<organism evidence="3 4">
    <name type="scientific">Silvimonas terrae</name>
    <dbReference type="NCBI Taxonomy" id="300266"/>
    <lineage>
        <taxon>Bacteria</taxon>
        <taxon>Pseudomonadati</taxon>
        <taxon>Pseudomonadota</taxon>
        <taxon>Betaproteobacteria</taxon>
        <taxon>Neisseriales</taxon>
        <taxon>Chitinibacteraceae</taxon>
        <taxon>Silvimonas</taxon>
    </lineage>
</organism>
<keyword evidence="4" id="KW-1185">Reference proteome</keyword>
<dbReference type="AlphaFoldDB" id="A0A840RBX9"/>
<dbReference type="SUPFAM" id="SSF52096">
    <property type="entry name" value="ClpP/crotonase"/>
    <property type="match status" value="1"/>
</dbReference>
<dbReference type="PANTHER" id="PTHR11941">
    <property type="entry name" value="ENOYL-COA HYDRATASE-RELATED"/>
    <property type="match status" value="1"/>
</dbReference>
<dbReference type="Pfam" id="PF00378">
    <property type="entry name" value="ECH_1"/>
    <property type="match status" value="1"/>
</dbReference>
<gene>
    <name evidence="3" type="ORF">HNQ50_000784</name>
</gene>
<accession>A0A840RBX9</accession>
<evidence type="ECO:0000256" key="2">
    <source>
        <dbReference type="RuleBase" id="RU003707"/>
    </source>
</evidence>
<comment type="caution">
    <text evidence="3">The sequence shown here is derived from an EMBL/GenBank/DDBJ whole genome shotgun (WGS) entry which is preliminary data.</text>
</comment>
<dbReference type="RefSeq" id="WP_184097724.1">
    <property type="nucleotide sequence ID" value="NZ_JACHHN010000001.1"/>
</dbReference>
<sequence length="248" mass="26445">MLEVIAHEGGIRELRLARPPVNALGPDLLRALRQQLQVAVDDEVAGVVLSGAPGMFSAGLDVPSLLKLDRTGLTAAMDDFFGLFAALAASPVPVVSAITGHSPAGGAVLSIFCDYRIMAEGEFRIGLNEVQVGLVAPECVQNVLRRLVGDYRAERLLVAGSMITASEALAFGMVDELKPAAEVIPVAVAWLQALGRLPRQAMLKTRHIARAGLRAPFEAGFDLEAFVAEWYLPETQAVLEALVARLKK</sequence>
<name>A0A840RBX9_9NEIS</name>
<dbReference type="InterPro" id="IPR001753">
    <property type="entry name" value="Enoyl-CoA_hydra/iso"/>
</dbReference>
<evidence type="ECO:0000256" key="1">
    <source>
        <dbReference type="ARBA" id="ARBA00005254"/>
    </source>
</evidence>
<dbReference type="CDD" id="cd06558">
    <property type="entry name" value="crotonase-like"/>
    <property type="match status" value="1"/>
</dbReference>
<evidence type="ECO:0000313" key="4">
    <source>
        <dbReference type="Proteomes" id="UP000543030"/>
    </source>
</evidence>
<dbReference type="Gene3D" id="3.90.226.10">
    <property type="entry name" value="2-enoyl-CoA Hydratase, Chain A, domain 1"/>
    <property type="match status" value="1"/>
</dbReference>
<dbReference type="GO" id="GO:0003824">
    <property type="term" value="F:catalytic activity"/>
    <property type="evidence" value="ECO:0007669"/>
    <property type="project" value="InterPro"/>
</dbReference>
<comment type="similarity">
    <text evidence="1 2">Belongs to the enoyl-CoA hydratase/isomerase family.</text>
</comment>
<dbReference type="InterPro" id="IPR029045">
    <property type="entry name" value="ClpP/crotonase-like_dom_sf"/>
</dbReference>
<evidence type="ECO:0000313" key="3">
    <source>
        <dbReference type="EMBL" id="MBB5190074.1"/>
    </source>
</evidence>
<dbReference type="InterPro" id="IPR018376">
    <property type="entry name" value="Enoyl-CoA_hyd/isom_CS"/>
</dbReference>
<reference evidence="3 4" key="1">
    <citation type="submission" date="2020-08" db="EMBL/GenBank/DDBJ databases">
        <title>Genomic Encyclopedia of Type Strains, Phase IV (KMG-IV): sequencing the most valuable type-strain genomes for metagenomic binning, comparative biology and taxonomic classification.</title>
        <authorList>
            <person name="Goeker M."/>
        </authorList>
    </citation>
    <scope>NUCLEOTIDE SEQUENCE [LARGE SCALE GENOMIC DNA]</scope>
    <source>
        <strain evidence="3 4">DSM 18233</strain>
    </source>
</reference>
<dbReference type="PROSITE" id="PS00166">
    <property type="entry name" value="ENOYL_COA_HYDRATASE"/>
    <property type="match status" value="1"/>
</dbReference>
<dbReference type="EMBL" id="JACHHN010000001">
    <property type="protein sequence ID" value="MBB5190074.1"/>
    <property type="molecule type" value="Genomic_DNA"/>
</dbReference>